<evidence type="ECO:0000313" key="1">
    <source>
        <dbReference type="EMBL" id="MPN20779.1"/>
    </source>
</evidence>
<sequence length="117" mass="13015">MVHGAEIIDEAVRVDVKDRGDQSDCPSYSCRAGRARFIHTQFNQVCAPKGQDDQEDQCQTSVQAVCDPVEVPEQFKIRPLRFLHVGHAFCLDSLSTACSVAHIAAQCRTEPKIDQWG</sequence>
<accession>A0A645G4R7</accession>
<protein>
    <submittedName>
        <fullName evidence="1">Uncharacterized protein</fullName>
    </submittedName>
</protein>
<proteinExistence type="predicted"/>
<name>A0A645G4R7_9ZZZZ</name>
<gene>
    <name evidence="1" type="ORF">SDC9_168158</name>
</gene>
<organism evidence="1">
    <name type="scientific">bioreactor metagenome</name>
    <dbReference type="NCBI Taxonomy" id="1076179"/>
    <lineage>
        <taxon>unclassified sequences</taxon>
        <taxon>metagenomes</taxon>
        <taxon>ecological metagenomes</taxon>
    </lineage>
</organism>
<dbReference type="EMBL" id="VSSQ01068620">
    <property type="protein sequence ID" value="MPN20779.1"/>
    <property type="molecule type" value="Genomic_DNA"/>
</dbReference>
<reference evidence="1" key="1">
    <citation type="submission" date="2019-08" db="EMBL/GenBank/DDBJ databases">
        <authorList>
            <person name="Kucharzyk K."/>
            <person name="Murdoch R.W."/>
            <person name="Higgins S."/>
            <person name="Loffler F."/>
        </authorList>
    </citation>
    <scope>NUCLEOTIDE SEQUENCE</scope>
</reference>
<dbReference type="AlphaFoldDB" id="A0A645G4R7"/>
<comment type="caution">
    <text evidence="1">The sequence shown here is derived from an EMBL/GenBank/DDBJ whole genome shotgun (WGS) entry which is preliminary data.</text>
</comment>